<protein>
    <recommendedName>
        <fullName evidence="3">Isochorismatase-like domain-containing protein</fullName>
    </recommendedName>
</protein>
<evidence type="ECO:0000313" key="5">
    <source>
        <dbReference type="Proteomes" id="UP001530400"/>
    </source>
</evidence>
<name>A0ABD3P2B9_9STRA</name>
<dbReference type="InterPro" id="IPR050272">
    <property type="entry name" value="Isochorismatase-like_hydrls"/>
</dbReference>
<dbReference type="SUPFAM" id="SSF52499">
    <property type="entry name" value="Isochorismatase-like hydrolases"/>
    <property type="match status" value="1"/>
</dbReference>
<evidence type="ECO:0000256" key="2">
    <source>
        <dbReference type="ARBA" id="ARBA00022801"/>
    </source>
</evidence>
<dbReference type="AlphaFoldDB" id="A0ABD3P2B9"/>
<proteinExistence type="inferred from homology"/>
<dbReference type="Proteomes" id="UP001530400">
    <property type="component" value="Unassembled WGS sequence"/>
</dbReference>
<dbReference type="PANTHER" id="PTHR43540:SF16">
    <property type="entry name" value="ISOCHORISMATASE-LIKE DOMAIN-CONTAINING PROTEIN"/>
    <property type="match status" value="1"/>
</dbReference>
<gene>
    <name evidence="4" type="ORF">ACHAWO_003609</name>
</gene>
<reference evidence="4 5" key="1">
    <citation type="submission" date="2024-10" db="EMBL/GenBank/DDBJ databases">
        <title>Updated reference genomes for cyclostephanoid diatoms.</title>
        <authorList>
            <person name="Roberts W.R."/>
            <person name="Alverson A.J."/>
        </authorList>
    </citation>
    <scope>NUCLEOTIDE SEQUENCE [LARGE SCALE GENOMIC DNA]</scope>
    <source>
        <strain evidence="4 5">AJA010-31</strain>
    </source>
</reference>
<evidence type="ECO:0000259" key="3">
    <source>
        <dbReference type="Pfam" id="PF00857"/>
    </source>
</evidence>
<dbReference type="Pfam" id="PF00857">
    <property type="entry name" value="Isochorismatase"/>
    <property type="match status" value="1"/>
</dbReference>
<comment type="similarity">
    <text evidence="1">Belongs to the isochorismatase family.</text>
</comment>
<accession>A0ABD3P2B9</accession>
<comment type="caution">
    <text evidence="4">The sequence shown here is derived from an EMBL/GenBank/DDBJ whole genome shotgun (WGS) entry which is preliminary data.</text>
</comment>
<dbReference type="EMBL" id="JALLPJ020000813">
    <property type="protein sequence ID" value="KAL3782275.1"/>
    <property type="molecule type" value="Genomic_DNA"/>
</dbReference>
<keyword evidence="5" id="KW-1185">Reference proteome</keyword>
<feature type="domain" description="Isochorismatase-like" evidence="3">
    <location>
        <begin position="68"/>
        <end position="252"/>
    </location>
</feature>
<organism evidence="4 5">
    <name type="scientific">Cyclotella atomus</name>
    <dbReference type="NCBI Taxonomy" id="382360"/>
    <lineage>
        <taxon>Eukaryota</taxon>
        <taxon>Sar</taxon>
        <taxon>Stramenopiles</taxon>
        <taxon>Ochrophyta</taxon>
        <taxon>Bacillariophyta</taxon>
        <taxon>Coscinodiscophyceae</taxon>
        <taxon>Thalassiosirophycidae</taxon>
        <taxon>Stephanodiscales</taxon>
        <taxon>Stephanodiscaceae</taxon>
        <taxon>Cyclotella</taxon>
    </lineage>
</organism>
<dbReference type="CDD" id="cd00431">
    <property type="entry name" value="cysteine_hydrolases"/>
    <property type="match status" value="1"/>
</dbReference>
<evidence type="ECO:0000256" key="1">
    <source>
        <dbReference type="ARBA" id="ARBA00006336"/>
    </source>
</evidence>
<keyword evidence="2" id="KW-0378">Hydrolase</keyword>
<dbReference type="InterPro" id="IPR000868">
    <property type="entry name" value="Isochorismatase-like_dom"/>
</dbReference>
<dbReference type="InterPro" id="IPR036380">
    <property type="entry name" value="Isochorismatase-like_sf"/>
</dbReference>
<dbReference type="GO" id="GO:0016787">
    <property type="term" value="F:hydrolase activity"/>
    <property type="evidence" value="ECO:0007669"/>
    <property type="project" value="UniProtKB-KW"/>
</dbReference>
<sequence>MAFKVGEGVATISKLVSWAVAYCIACLHQYTIFVTCFHLGSSNSYLDRISSSPSAPLQNYLQLDPKETALVLIEYQNEFLSEGGKLYEPLKECLAHTNMIENSAKLTKVAREKGAAIFHVPIMFREGAPEIYSKFGILSGIKEGGTFQEGTWNAEFHPDMTPSPEDIIVKGKSGLCGFYSTNLDFLLRQRHIKNVVIGGLLTNCCVESTMRTAYEAGYQVYTLTDCTAAIGVDAHDSMYKHNAGMFSTVTNSGEVEKAFD</sequence>
<evidence type="ECO:0000313" key="4">
    <source>
        <dbReference type="EMBL" id="KAL3782275.1"/>
    </source>
</evidence>
<dbReference type="PANTHER" id="PTHR43540">
    <property type="entry name" value="PEROXYUREIDOACRYLATE/UREIDOACRYLATE AMIDOHYDROLASE-RELATED"/>
    <property type="match status" value="1"/>
</dbReference>
<dbReference type="Gene3D" id="3.40.50.850">
    <property type="entry name" value="Isochorismatase-like"/>
    <property type="match status" value="1"/>
</dbReference>